<dbReference type="Pfam" id="PF03883">
    <property type="entry name" value="H2O2_YaaD"/>
    <property type="match status" value="1"/>
</dbReference>
<comment type="similarity">
    <text evidence="1">Belongs to the UPF0246 family.</text>
</comment>
<evidence type="ECO:0000256" key="1">
    <source>
        <dbReference type="HAMAP-Rule" id="MF_00652"/>
    </source>
</evidence>
<dbReference type="EMBL" id="JBHTBR010000002">
    <property type="protein sequence ID" value="MFC7290982.1"/>
    <property type="molecule type" value="Genomic_DNA"/>
</dbReference>
<reference evidence="3" key="1">
    <citation type="journal article" date="2019" name="Int. J. Syst. Evol. Microbiol.">
        <title>The Global Catalogue of Microorganisms (GCM) 10K type strain sequencing project: providing services to taxonomists for standard genome sequencing and annotation.</title>
        <authorList>
            <consortium name="The Broad Institute Genomics Platform"/>
            <consortium name="The Broad Institute Genome Sequencing Center for Infectious Disease"/>
            <person name="Wu L."/>
            <person name="Ma J."/>
        </authorList>
    </citation>
    <scope>NUCLEOTIDE SEQUENCE [LARGE SCALE GENOMIC DNA]</scope>
    <source>
        <strain evidence="3">CCUG 51308</strain>
    </source>
</reference>
<sequence>MLVLLSPAKSLNYDPAPADLPMSDRLLADQTEVLSKTTQGLTRAKLRELMGISEDLANLNYDRFQAFAPEGNKEAEKQAALAFNGDVYLGLEAKTLDKESLEWSQNTIRILSGFYGVLRPLDGLQPYRLEMGIKLKTRRGENLYQFWGDKISKQLNSDLAQSGGDQIVVNLASNEYFKSVDKKALKAKVITCDFKDIKDGKARTLGFFAKKARGLMARYIIENRINDVESLKNFNVEGYSFDSALTAGDKWVFTRPQPAPKS</sequence>
<dbReference type="HAMAP" id="MF_00652">
    <property type="entry name" value="UPF0246"/>
    <property type="match status" value="1"/>
</dbReference>
<evidence type="ECO:0000313" key="2">
    <source>
        <dbReference type="EMBL" id="MFC7290982.1"/>
    </source>
</evidence>
<dbReference type="InterPro" id="IPR005583">
    <property type="entry name" value="YaaA"/>
</dbReference>
<organism evidence="2 3">
    <name type="scientific">Hirschia litorea</name>
    <dbReference type="NCBI Taxonomy" id="1199156"/>
    <lineage>
        <taxon>Bacteria</taxon>
        <taxon>Pseudomonadati</taxon>
        <taxon>Pseudomonadota</taxon>
        <taxon>Alphaproteobacteria</taxon>
        <taxon>Hyphomonadales</taxon>
        <taxon>Hyphomonadaceae</taxon>
        <taxon>Hirschia</taxon>
    </lineage>
</organism>
<comment type="caution">
    <text evidence="2">The sequence shown here is derived from an EMBL/GenBank/DDBJ whole genome shotgun (WGS) entry which is preliminary data.</text>
</comment>
<name>A0ABW2IJ66_9PROT</name>
<protein>
    <recommendedName>
        <fullName evidence="1">UPF0246 protein ACFQS8_05100</fullName>
    </recommendedName>
</protein>
<dbReference type="PANTHER" id="PTHR30283:SF4">
    <property type="entry name" value="PEROXIDE STRESS RESISTANCE PROTEIN YAAA"/>
    <property type="match status" value="1"/>
</dbReference>
<accession>A0ABW2IJ66</accession>
<dbReference type="RefSeq" id="WP_382166185.1">
    <property type="nucleotide sequence ID" value="NZ_JBHTBR010000002.1"/>
</dbReference>
<proteinExistence type="inferred from homology"/>
<gene>
    <name evidence="2" type="primary">yaaA</name>
    <name evidence="2" type="ORF">ACFQS8_05100</name>
</gene>
<keyword evidence="3" id="KW-1185">Reference proteome</keyword>
<dbReference type="Proteomes" id="UP001596492">
    <property type="component" value="Unassembled WGS sequence"/>
</dbReference>
<dbReference type="NCBIfam" id="NF002542">
    <property type="entry name" value="PRK02101.1-3"/>
    <property type="match status" value="1"/>
</dbReference>
<evidence type="ECO:0000313" key="3">
    <source>
        <dbReference type="Proteomes" id="UP001596492"/>
    </source>
</evidence>
<dbReference type="PANTHER" id="PTHR30283">
    <property type="entry name" value="PEROXIDE STRESS RESPONSE PROTEIN YAAA"/>
    <property type="match status" value="1"/>
</dbReference>